<comment type="caution">
    <text evidence="3">The sequence shown here is derived from an EMBL/GenBank/DDBJ whole genome shotgun (WGS) entry which is preliminary data.</text>
</comment>
<dbReference type="PANTHER" id="PTHR10784">
    <property type="entry name" value="TRANSLATION INITIATION FACTOR 6"/>
    <property type="match status" value="1"/>
</dbReference>
<sequence length="68" mass="7723">MIAEALGVEVFRQTIAGIVLLSGSYCAFSNKGGLVHPHTWMNHKPWQRSDSCWPDDSERLDCVLRVRH</sequence>
<evidence type="ECO:0000256" key="2">
    <source>
        <dbReference type="ARBA" id="ARBA00022917"/>
    </source>
</evidence>
<dbReference type="Gene3D" id="3.75.10.10">
    <property type="entry name" value="L-arginine/glycine Amidinotransferase, Chain A"/>
    <property type="match status" value="1"/>
</dbReference>
<dbReference type="GO" id="GO:0042256">
    <property type="term" value="P:cytosolic ribosome assembly"/>
    <property type="evidence" value="ECO:0007669"/>
    <property type="project" value="InterPro"/>
</dbReference>
<gene>
    <name evidence="3" type="ORF">OIU85_019083</name>
</gene>
<proteinExistence type="predicted"/>
<keyword evidence="2" id="KW-0648">Protein biosynthesis</keyword>
<accession>A0A9Q0UWH7</accession>
<dbReference type="GO" id="GO:0003743">
    <property type="term" value="F:translation initiation factor activity"/>
    <property type="evidence" value="ECO:0007669"/>
    <property type="project" value="UniProtKB-KW"/>
</dbReference>
<evidence type="ECO:0000313" key="3">
    <source>
        <dbReference type="EMBL" id="KAJ6736975.1"/>
    </source>
</evidence>
<reference evidence="3" key="2">
    <citation type="journal article" date="2023" name="Int. J. Mol. Sci.">
        <title>De Novo Assembly and Annotation of 11 Diverse Shrub Willow (Salix) Genomes Reveals Novel Gene Organization in Sex-Linked Regions.</title>
        <authorList>
            <person name="Hyden B."/>
            <person name="Feng K."/>
            <person name="Yates T.B."/>
            <person name="Jawdy S."/>
            <person name="Cereghino C."/>
            <person name="Smart L.B."/>
            <person name="Muchero W."/>
        </authorList>
    </citation>
    <scope>NUCLEOTIDE SEQUENCE [LARGE SCALE GENOMIC DNA]</scope>
    <source>
        <tissue evidence="3">Shoot tip</tissue>
    </source>
</reference>
<keyword evidence="1 3" id="KW-0396">Initiation factor</keyword>
<dbReference type="OrthoDB" id="4155914at2759"/>
<dbReference type="GO" id="GO:0043022">
    <property type="term" value="F:ribosome binding"/>
    <property type="evidence" value="ECO:0007669"/>
    <property type="project" value="InterPro"/>
</dbReference>
<dbReference type="SUPFAM" id="SSF55909">
    <property type="entry name" value="Pentein"/>
    <property type="match status" value="1"/>
</dbReference>
<dbReference type="InterPro" id="IPR002769">
    <property type="entry name" value="eIF6"/>
</dbReference>
<protein>
    <submittedName>
        <fullName evidence="3">EUKARYOTIC TRANSLATION INITIATION FACTOR 6</fullName>
    </submittedName>
</protein>
<evidence type="ECO:0000313" key="4">
    <source>
        <dbReference type="Proteomes" id="UP001151529"/>
    </source>
</evidence>
<organism evidence="3 4">
    <name type="scientific">Salix viminalis</name>
    <name type="common">Common osier</name>
    <name type="synonym">Basket willow</name>
    <dbReference type="NCBI Taxonomy" id="40686"/>
    <lineage>
        <taxon>Eukaryota</taxon>
        <taxon>Viridiplantae</taxon>
        <taxon>Streptophyta</taxon>
        <taxon>Embryophyta</taxon>
        <taxon>Tracheophyta</taxon>
        <taxon>Spermatophyta</taxon>
        <taxon>Magnoliopsida</taxon>
        <taxon>eudicotyledons</taxon>
        <taxon>Gunneridae</taxon>
        <taxon>Pentapetalae</taxon>
        <taxon>rosids</taxon>
        <taxon>fabids</taxon>
        <taxon>Malpighiales</taxon>
        <taxon>Salicaceae</taxon>
        <taxon>Saliceae</taxon>
        <taxon>Salix</taxon>
    </lineage>
</organism>
<keyword evidence="4" id="KW-1185">Reference proteome</keyword>
<dbReference type="Pfam" id="PF01912">
    <property type="entry name" value="eIF-6"/>
    <property type="match status" value="1"/>
</dbReference>
<dbReference type="EMBL" id="JAPFFL010000003">
    <property type="protein sequence ID" value="KAJ6736975.1"/>
    <property type="molecule type" value="Genomic_DNA"/>
</dbReference>
<evidence type="ECO:0000256" key="1">
    <source>
        <dbReference type="ARBA" id="ARBA00022540"/>
    </source>
</evidence>
<dbReference type="AlphaFoldDB" id="A0A9Q0UWH7"/>
<reference evidence="3" key="1">
    <citation type="submission" date="2022-11" db="EMBL/GenBank/DDBJ databases">
        <authorList>
            <person name="Hyden B.L."/>
            <person name="Feng K."/>
            <person name="Yates T."/>
            <person name="Jawdy S."/>
            <person name="Smart L.B."/>
            <person name="Muchero W."/>
        </authorList>
    </citation>
    <scope>NUCLEOTIDE SEQUENCE</scope>
    <source>
        <tissue evidence="3">Shoot tip</tissue>
    </source>
</reference>
<name>A0A9Q0UWH7_SALVM</name>
<dbReference type="Proteomes" id="UP001151529">
    <property type="component" value="Chromosome 5"/>
</dbReference>